<dbReference type="InterPro" id="IPR024077">
    <property type="entry name" value="Neurolysin/TOP_dom2"/>
</dbReference>
<dbReference type="PANTHER" id="PTHR11804">
    <property type="entry name" value="PROTEASE M3 THIMET OLIGOPEPTIDASE-RELATED"/>
    <property type="match status" value="1"/>
</dbReference>
<feature type="region of interest" description="Disordered" evidence="1">
    <location>
        <begin position="264"/>
        <end position="298"/>
    </location>
</feature>
<gene>
    <name evidence="2" type="ORF">DUNSADRAFT_8122</name>
</gene>
<reference evidence="2" key="1">
    <citation type="submission" date="2017-08" db="EMBL/GenBank/DDBJ databases">
        <authorList>
            <person name="Polle J.E."/>
            <person name="Barry K."/>
            <person name="Cushman J."/>
            <person name="Schmutz J."/>
            <person name="Tran D."/>
            <person name="Hathwaick L.T."/>
            <person name="Yim W.C."/>
            <person name="Jenkins J."/>
            <person name="Mckie-Krisberg Z.M."/>
            <person name="Prochnik S."/>
            <person name="Lindquist E."/>
            <person name="Dockter R.B."/>
            <person name="Adam C."/>
            <person name="Molina H."/>
            <person name="Bunkerborg J."/>
            <person name="Jin E."/>
            <person name="Buchheim M."/>
            <person name="Magnuson J."/>
        </authorList>
    </citation>
    <scope>NUCLEOTIDE SEQUENCE</scope>
    <source>
        <strain evidence="2">CCAP 19/18</strain>
    </source>
</reference>
<proteinExistence type="predicted"/>
<dbReference type="Proteomes" id="UP000815325">
    <property type="component" value="Unassembled WGS sequence"/>
</dbReference>
<feature type="region of interest" description="Disordered" evidence="1">
    <location>
        <begin position="614"/>
        <end position="649"/>
    </location>
</feature>
<name>A0ABQ7GJY6_DUNSA</name>
<feature type="region of interest" description="Disordered" evidence="1">
    <location>
        <begin position="800"/>
        <end position="870"/>
    </location>
</feature>
<dbReference type="Gene3D" id="1.10.1370.10">
    <property type="entry name" value="Neurolysin, domain 3"/>
    <property type="match status" value="1"/>
</dbReference>
<feature type="compositionally biased region" description="Basic and acidic residues" evidence="1">
    <location>
        <begin position="1339"/>
        <end position="1358"/>
    </location>
</feature>
<dbReference type="InterPro" id="IPR045090">
    <property type="entry name" value="Pept_M3A_M3B"/>
</dbReference>
<feature type="region of interest" description="Disordered" evidence="1">
    <location>
        <begin position="566"/>
        <end position="592"/>
    </location>
</feature>
<feature type="region of interest" description="Disordered" evidence="1">
    <location>
        <begin position="1418"/>
        <end position="1441"/>
    </location>
</feature>
<dbReference type="EMBL" id="MU069730">
    <property type="protein sequence ID" value="KAF5834934.1"/>
    <property type="molecule type" value="Genomic_DNA"/>
</dbReference>
<accession>A0ABQ7GJY6</accession>
<feature type="compositionally biased region" description="Polar residues" evidence="1">
    <location>
        <begin position="1051"/>
        <end position="1060"/>
    </location>
</feature>
<feature type="compositionally biased region" description="Low complexity" evidence="1">
    <location>
        <begin position="937"/>
        <end position="947"/>
    </location>
</feature>
<evidence type="ECO:0000256" key="1">
    <source>
        <dbReference type="SAM" id="MobiDB-lite"/>
    </source>
</evidence>
<dbReference type="PANTHER" id="PTHR11804:SF79">
    <property type="entry name" value="MITOCHONDRIAL INTERMEDIATE PEPTIDASE"/>
    <property type="match status" value="1"/>
</dbReference>
<protein>
    <submittedName>
        <fullName evidence="2">Uncharacterized protein</fullName>
    </submittedName>
</protein>
<feature type="compositionally biased region" description="Low complexity" evidence="1">
    <location>
        <begin position="911"/>
        <end position="928"/>
    </location>
</feature>
<feature type="compositionally biased region" description="Basic and acidic residues" evidence="1">
    <location>
        <begin position="1035"/>
        <end position="1049"/>
    </location>
</feature>
<feature type="compositionally biased region" description="Polar residues" evidence="1">
    <location>
        <begin position="1420"/>
        <end position="1432"/>
    </location>
</feature>
<keyword evidence="3" id="KW-1185">Reference proteome</keyword>
<evidence type="ECO:0000313" key="2">
    <source>
        <dbReference type="EMBL" id="KAF5834934.1"/>
    </source>
</evidence>
<sequence>MSLVPGCPLSLSYEGCCKQAPAPTLSHPCRHRTHRRHQHVPTILRQACPPFSKPQSSACTHLSATASTHRWLDPPHAETQPQGAVPPSAADKDAAAAAEDIVCFVSRNCLPSLTASSACLLSSLPLPASASAPSSARHKQAVAEERQYQQEQQQQEQQLHHRDERVGVSGGPQSLPLGSSDSVQQWVLWIEQLHEWYSVWQAMSTSTEALLYLVPPSAAKARTSSTRLFVQLNQLERQLSGSSAMHHALDRCIAFLQEVNSNSSNPISGGGGSFSDKRGSKSVSASNSKTELGQAETEADAVGFWQRHPEGLQGKLDSHESTSDQQQGQQQQQQLLLLHEERQPHQHPHQWALTEALRQAHAVKQCMQQGSYQPKHEQAFSVVLTAQEKEQMLEGYRDHERALLAQAQRLLHAAEAAPEAEVSAQELREDPVLAQVVQGPPHEKEEDGCLHLTLEACALLLHHHPDSSVRQQVYELGVEGRCLRALQLMDQLADVRLKIARCCGYPSYSHLSQSGPTAGSSCTPTASMLLTQLVEALGPAAQQQVQQHGHAAIAAASADNTCGGEDGAVAGSTGNTRDRVDGSVSGAVGGGEGLDDARIESALLQALAPHGLDYAPSPVEVSELQPHQIPEQQHQQQQTPTHDEATALGIPLPPGLPPLPCLLAGISEFLRTTLGIWFELEDPLPAGNLKVGMKECGQPGAISLGGDDFSRNADLGGDAGGSGCSSSSSSSAHHQLLRRFLRQLQLSAFSGQSQVAHDSAQQQQQNLVVATVHHEEHSCIGTLVVHPTAACGTRYLCMEGSPRSKQRPRSDQFEDQAAPQEAHRGPGPEGCQVGQHRPVPNGHHAMEDGLGPHGRQAGKHGPGPDDFRMGARPMVLIGLHGFKGQGRTEESLLPHSSSVADPRPSALVTPEQEGQQQQLLEQQKGGQQHVLEHKIGRQQQQQQQQQQQRRQQTQQDVLLSESALCLWELLHELGHALHMLLSWKPVQASPSWAAAKSSKAKSGSSSSGSSSSSSSSGGGGGGDNSSSSDNGSVTDIRRESRHSSKDGAKQRSASEQMHGAATSTVLPAALVDCPLQLPLELLELPSTLMELTGAQPQCVTTILAAAHRHHQRTDHTSRMITNKEIAPLVLQRGPVLHGAAPATAAVHTGNDRTSNVYSSGSGSSSSVGTLAVTPEQLGAALAGEVRRQLYRPLQLQVQALTALLDQLLLCRNHSSPTSAGAPQEAIALWVGLCEGALPLGLDPLFTCQQAQSLYRVMELRGRYAGYPVAWLLATSAWHHHGLDKDPTSPNAWRTLGRLVFEGLQQDSSAVYASLPDAQEQGGPGLAWDHSGSQGSKQPRILEDRDEQDRPSFARDYKGSRKQPGILADREEQEGPGFARDCRGSQGRINHDIPADRGGQGRQGFAWLQALVGPDRVRQLSGDQQQRGSGSTEPRTRELTDGEPGLLQHLIVDARAFTVCL</sequence>
<feature type="region of interest" description="Disordered" evidence="1">
    <location>
        <begin position="71"/>
        <end position="92"/>
    </location>
</feature>
<feature type="region of interest" description="Disordered" evidence="1">
    <location>
        <begin position="311"/>
        <end position="333"/>
    </location>
</feature>
<evidence type="ECO:0000313" key="3">
    <source>
        <dbReference type="Proteomes" id="UP000815325"/>
    </source>
</evidence>
<feature type="region of interest" description="Disordered" evidence="1">
    <location>
        <begin position="886"/>
        <end position="947"/>
    </location>
</feature>
<feature type="compositionally biased region" description="Polar residues" evidence="1">
    <location>
        <begin position="281"/>
        <end position="291"/>
    </location>
</feature>
<feature type="region of interest" description="Disordered" evidence="1">
    <location>
        <begin position="1315"/>
        <end position="1400"/>
    </location>
</feature>
<feature type="region of interest" description="Disordered" evidence="1">
    <location>
        <begin position="998"/>
        <end position="1060"/>
    </location>
</feature>
<feature type="compositionally biased region" description="Low complexity" evidence="1">
    <location>
        <begin position="625"/>
        <end position="640"/>
    </location>
</feature>
<feature type="region of interest" description="Disordered" evidence="1">
    <location>
        <begin position="130"/>
        <end position="178"/>
    </location>
</feature>
<comment type="caution">
    <text evidence="2">The sequence shown here is derived from an EMBL/GenBank/DDBJ whole genome shotgun (WGS) entry which is preliminary data.</text>
</comment>
<feature type="compositionally biased region" description="Low complexity" evidence="1">
    <location>
        <begin position="998"/>
        <end position="1015"/>
    </location>
</feature>
<organism evidence="2 3">
    <name type="scientific">Dunaliella salina</name>
    <name type="common">Green alga</name>
    <name type="synonym">Protococcus salinus</name>
    <dbReference type="NCBI Taxonomy" id="3046"/>
    <lineage>
        <taxon>Eukaryota</taxon>
        <taxon>Viridiplantae</taxon>
        <taxon>Chlorophyta</taxon>
        <taxon>core chlorophytes</taxon>
        <taxon>Chlorophyceae</taxon>
        <taxon>CS clade</taxon>
        <taxon>Chlamydomonadales</taxon>
        <taxon>Dunaliellaceae</taxon>
        <taxon>Dunaliella</taxon>
    </lineage>
</organism>